<proteinExistence type="predicted"/>
<dbReference type="STRING" id="454130.A0A0U5GPN7"/>
<keyword evidence="1" id="KW-0732">Signal</keyword>
<evidence type="ECO:0000313" key="3">
    <source>
        <dbReference type="Proteomes" id="UP000054771"/>
    </source>
</evidence>
<feature type="signal peptide" evidence="1">
    <location>
        <begin position="1"/>
        <end position="19"/>
    </location>
</feature>
<keyword evidence="3" id="KW-1185">Reference proteome</keyword>
<sequence>MKFYSVLALAACAVAYDHGSTYGGSGPYKSYFFEVESLPNHTFYQPLQSGSKQKGSNLKLPVIVWVGLKFRNFLGEVSSGGALAIATGPAYVDPEEYAESLEGDTSAPTDGLGENPAALTEAIDWLYANAGRGDWKHIDRTRIGVWGQSCGGLEAYTAGAHDDRVGHLGIFNSGQLSANASKSVAGDITKPAFYILGGPTDVAYPNGNLDYANLPSKTPAWKGSHNLGHSAAFDVPNAGIPGIAGRKILQWVLRGDRSAKKWFVGDEAHQDGFVNVTSRHLDSIRVTPI</sequence>
<name>A0A0U5GPN7_ASPCI</name>
<gene>
    <name evidence="2" type="ORF">ASPCAL03146</name>
</gene>
<dbReference type="OrthoDB" id="2141514at2759"/>
<protein>
    <recommendedName>
        <fullName evidence="4">Dienelactone hydrolase domain-containing protein</fullName>
    </recommendedName>
</protein>
<dbReference type="Proteomes" id="UP000054771">
    <property type="component" value="Unassembled WGS sequence"/>
</dbReference>
<dbReference type="OMA" id="RAMTITK"/>
<evidence type="ECO:0008006" key="4">
    <source>
        <dbReference type="Google" id="ProtNLM"/>
    </source>
</evidence>
<organism evidence="2 3">
    <name type="scientific">Aspergillus calidoustus</name>
    <dbReference type="NCBI Taxonomy" id="454130"/>
    <lineage>
        <taxon>Eukaryota</taxon>
        <taxon>Fungi</taxon>
        <taxon>Dikarya</taxon>
        <taxon>Ascomycota</taxon>
        <taxon>Pezizomycotina</taxon>
        <taxon>Eurotiomycetes</taxon>
        <taxon>Eurotiomycetidae</taxon>
        <taxon>Eurotiales</taxon>
        <taxon>Aspergillaceae</taxon>
        <taxon>Aspergillus</taxon>
        <taxon>Aspergillus subgen. Nidulantes</taxon>
    </lineage>
</organism>
<reference evidence="3" key="1">
    <citation type="journal article" date="2016" name="Genome Announc.">
        <title>Draft genome sequences of fungus Aspergillus calidoustus.</title>
        <authorList>
            <person name="Horn F."/>
            <person name="Linde J."/>
            <person name="Mattern D.J."/>
            <person name="Walther G."/>
            <person name="Guthke R."/>
            <person name="Scherlach K."/>
            <person name="Martin K."/>
            <person name="Brakhage A.A."/>
            <person name="Petzke L."/>
            <person name="Valiante V."/>
        </authorList>
    </citation>
    <scope>NUCLEOTIDE SEQUENCE [LARGE SCALE GENOMIC DNA]</scope>
    <source>
        <strain evidence="3">SF006504</strain>
    </source>
</reference>
<feature type="chain" id="PRO_5006858082" description="Dienelactone hydrolase domain-containing protein" evidence="1">
    <location>
        <begin position="20"/>
        <end position="289"/>
    </location>
</feature>
<dbReference type="InterPro" id="IPR029058">
    <property type="entry name" value="AB_hydrolase_fold"/>
</dbReference>
<accession>A0A0U5GPN7</accession>
<evidence type="ECO:0000313" key="2">
    <source>
        <dbReference type="EMBL" id="CEN60712.1"/>
    </source>
</evidence>
<dbReference type="Gene3D" id="3.40.50.1820">
    <property type="entry name" value="alpha/beta hydrolase"/>
    <property type="match status" value="1"/>
</dbReference>
<dbReference type="EMBL" id="CDMC01000002">
    <property type="protein sequence ID" value="CEN60712.1"/>
    <property type="molecule type" value="Genomic_DNA"/>
</dbReference>
<dbReference type="AlphaFoldDB" id="A0A0U5GPN7"/>
<evidence type="ECO:0000256" key="1">
    <source>
        <dbReference type="SAM" id="SignalP"/>
    </source>
</evidence>
<dbReference type="SUPFAM" id="SSF53474">
    <property type="entry name" value="alpha/beta-Hydrolases"/>
    <property type="match status" value="1"/>
</dbReference>